<dbReference type="KEGG" id="vg:80553777"/>
<evidence type="ECO:0000313" key="3">
    <source>
        <dbReference type="Proteomes" id="UP001156893"/>
    </source>
</evidence>
<name>A0A7D9MVI8_9VIRU</name>
<dbReference type="InterPro" id="IPR000797">
    <property type="entry name" value="Bunya_NSs"/>
</dbReference>
<accession>A0A7D9MVI8</accession>
<organism evidence="2 3">
    <name type="scientific">Nola virus</name>
    <dbReference type="NCBI Taxonomy" id="442713"/>
    <lineage>
        <taxon>Viruses</taxon>
        <taxon>Riboviria</taxon>
        <taxon>Orthornavirae</taxon>
        <taxon>Negarnaviricota</taxon>
        <taxon>Polyploviricotina</taxon>
        <taxon>Bunyaviricetes</taxon>
        <taxon>Elliovirales</taxon>
        <taxon>Peribunyaviridae</taxon>
        <taxon>Orthobunyavirus</taxon>
        <taxon>Orthobunyavirus nolaense</taxon>
    </lineage>
</organism>
<evidence type="ECO:0000256" key="1">
    <source>
        <dbReference type="ARBA" id="ARBA00014100"/>
    </source>
</evidence>
<keyword evidence="3" id="KW-1185">Reference proteome</keyword>
<reference evidence="2 3" key="1">
    <citation type="submission" date="2019-05" db="EMBL/GenBank/DDBJ databases">
        <title>Genomic Characterization of 104 Bunyaviruses in the Families Peribunyaviridae, Nairoviridae, and Phenuiviridae.</title>
        <authorList>
            <person name="Kapuscinski M."/>
            <person name="Bergren N."/>
            <person name="Russell B."/>
            <person name="Lee J."/>
            <person name="Borland E."/>
            <person name="King D."/>
            <person name="Burkhalter K."/>
            <person name="Stenglein M."/>
            <person name="Kading R."/>
        </authorList>
    </citation>
    <scope>NUCLEOTIDE SEQUENCE [LARGE SCALE GENOMIC DNA]</scope>
    <source>
        <strain evidence="2 3">DakAr B 2882</strain>
    </source>
</reference>
<evidence type="ECO:0000313" key="2">
    <source>
        <dbReference type="EMBL" id="QLA46910.1"/>
    </source>
</evidence>
<protein>
    <recommendedName>
        <fullName evidence="1">Non-structural protein NS-S</fullName>
    </recommendedName>
</protein>
<dbReference type="RefSeq" id="YP_010840671.1">
    <property type="nucleotide sequence ID" value="NC_078919.1"/>
</dbReference>
<dbReference type="Pfam" id="PF01104">
    <property type="entry name" value="Bunya_NS-S"/>
    <property type="match status" value="1"/>
</dbReference>
<dbReference type="GO" id="GO:0016032">
    <property type="term" value="P:viral process"/>
    <property type="evidence" value="ECO:0007669"/>
    <property type="project" value="InterPro"/>
</dbReference>
<sequence>MYFEFPDQEQREQEEIWMEVNFPQFQEGGLNLSIRQLEQQGQELASQLRPNQPYQRQISLLATEMTDLQAHLILQHNTWHLKIDTASTCSLITLGPSSSTQETPSVRWQMLTRRKYASLLVHSQWSWLIIIDRLNHSEWYLTMSSRFIDSPDILLDSFLSRS</sequence>
<proteinExistence type="predicted"/>
<dbReference type="GeneID" id="80553777"/>
<dbReference type="EMBL" id="MK896510">
    <property type="protein sequence ID" value="QLA46910.1"/>
    <property type="molecule type" value="Viral_cRNA"/>
</dbReference>
<dbReference type="Proteomes" id="UP001156893">
    <property type="component" value="Genome"/>
</dbReference>